<organism evidence="5 6">
    <name type="scientific">Oculimacula yallundae</name>
    <dbReference type="NCBI Taxonomy" id="86028"/>
    <lineage>
        <taxon>Eukaryota</taxon>
        <taxon>Fungi</taxon>
        <taxon>Dikarya</taxon>
        <taxon>Ascomycota</taxon>
        <taxon>Pezizomycotina</taxon>
        <taxon>Leotiomycetes</taxon>
        <taxon>Helotiales</taxon>
        <taxon>Ploettnerulaceae</taxon>
        <taxon>Oculimacula</taxon>
    </lineage>
</organism>
<evidence type="ECO:0000256" key="3">
    <source>
        <dbReference type="SAM" id="MobiDB-lite"/>
    </source>
</evidence>
<evidence type="ECO:0000256" key="1">
    <source>
        <dbReference type="ARBA" id="ARBA00010790"/>
    </source>
</evidence>
<dbReference type="Pfam" id="PF05199">
    <property type="entry name" value="GMC_oxred_C"/>
    <property type="match status" value="1"/>
</dbReference>
<gene>
    <name evidence="5" type="ORF">VTL71DRAFT_193</name>
</gene>
<feature type="region of interest" description="Disordered" evidence="3">
    <location>
        <begin position="161"/>
        <end position="185"/>
    </location>
</feature>
<dbReference type="PANTHER" id="PTHR11552">
    <property type="entry name" value="GLUCOSE-METHANOL-CHOLINE GMC OXIDOREDUCTASE"/>
    <property type="match status" value="1"/>
</dbReference>
<sequence length="631" mass="67973">MPSANGRSTNGANGHCNSALCSVEEFVNHDYDYIVIGGGTAGLCVAARLTEDPNVKVGVLEAGEDRMEDPNVLTPSLFPTLPGRPEYDWMMNSTPQAGTGNKVYSMPRGKLLGGSSGINYLMYVRGSKEDYNGWEALGNKGWGWDGLVPYFKKHQTLDLPSDATKGTNPQLMPHNAAEKHHGTDGPIHTSFNDYRMPLEEDFIKACYEISKTDNTLADAWSGDHLGFYSSLGAIDRTGNAGTRSYAATGYLKPNLGRPNLKVLTKALVSKIVLDTSGQGEPRATGVEFIVSGKVHQAYASREVVLSAGVIKTPQILELSGIGDSQILSAVGIKTIVHNPSVGANFQDHVLGGMVFDCAPDVVSLDALQGEEYGEQQRMIYAKQKTGPFGSPGMCMGFVSYASLVSPQELEATIAKIKRNSLAKTKFERAQEKLIVDQLSDPKFANLQTFLIPANMDMTAGGDQTKFLGPPPKGKQRVAPLICLEHPLSRGTVHISSSDPSKPPRIDPGYLRNPADAKILSAGLKWLDQVTRHPIVKKSLGDRVQPAPNAGLDSEEERIEVIKDHISTQYHLIGTASMGEVVDDRLRVKGVKGLRVVDASVFPNHVSGNIMSTTYAVAEKGADLIKEDATGA</sequence>
<evidence type="ECO:0000259" key="4">
    <source>
        <dbReference type="PROSITE" id="PS00623"/>
    </source>
</evidence>
<accession>A0ABR4CZA1</accession>
<comment type="caution">
    <text evidence="5">The sequence shown here is derived from an EMBL/GenBank/DDBJ whole genome shotgun (WGS) entry which is preliminary data.</text>
</comment>
<evidence type="ECO:0000313" key="6">
    <source>
        <dbReference type="Proteomes" id="UP001595075"/>
    </source>
</evidence>
<comment type="similarity">
    <text evidence="1 2">Belongs to the GMC oxidoreductase family.</text>
</comment>
<name>A0ABR4CZA1_9HELO</name>
<reference evidence="5 6" key="1">
    <citation type="journal article" date="2024" name="Commun. Biol.">
        <title>Comparative genomic analysis of thermophilic fungi reveals convergent evolutionary adaptations and gene losses.</title>
        <authorList>
            <person name="Steindorff A.S."/>
            <person name="Aguilar-Pontes M.V."/>
            <person name="Robinson A.J."/>
            <person name="Andreopoulos B."/>
            <person name="LaButti K."/>
            <person name="Kuo A."/>
            <person name="Mondo S."/>
            <person name="Riley R."/>
            <person name="Otillar R."/>
            <person name="Haridas S."/>
            <person name="Lipzen A."/>
            <person name="Grimwood J."/>
            <person name="Schmutz J."/>
            <person name="Clum A."/>
            <person name="Reid I.D."/>
            <person name="Moisan M.C."/>
            <person name="Butler G."/>
            <person name="Nguyen T.T.M."/>
            <person name="Dewar K."/>
            <person name="Conant G."/>
            <person name="Drula E."/>
            <person name="Henrissat B."/>
            <person name="Hansel C."/>
            <person name="Singer S."/>
            <person name="Hutchinson M.I."/>
            <person name="de Vries R.P."/>
            <person name="Natvig D.O."/>
            <person name="Powell A.J."/>
            <person name="Tsang A."/>
            <person name="Grigoriev I.V."/>
        </authorList>
    </citation>
    <scope>NUCLEOTIDE SEQUENCE [LARGE SCALE GENOMIC DNA]</scope>
    <source>
        <strain evidence="5 6">CBS 494.80</strain>
    </source>
</reference>
<dbReference type="PIRSF" id="PIRSF000137">
    <property type="entry name" value="Alcohol_oxidase"/>
    <property type="match status" value="1"/>
</dbReference>
<dbReference type="Gene3D" id="3.30.560.10">
    <property type="entry name" value="Glucose Oxidase, domain 3"/>
    <property type="match status" value="1"/>
</dbReference>
<dbReference type="PROSITE" id="PS00623">
    <property type="entry name" value="GMC_OXRED_1"/>
    <property type="match status" value="1"/>
</dbReference>
<feature type="domain" description="Glucose-methanol-choline oxidoreductase N-terminal" evidence="4">
    <location>
        <begin position="109"/>
        <end position="132"/>
    </location>
</feature>
<dbReference type="Pfam" id="PF00732">
    <property type="entry name" value="GMC_oxred_N"/>
    <property type="match status" value="1"/>
</dbReference>
<dbReference type="InterPro" id="IPR036188">
    <property type="entry name" value="FAD/NAD-bd_sf"/>
</dbReference>
<proteinExistence type="inferred from homology"/>
<evidence type="ECO:0000256" key="2">
    <source>
        <dbReference type="RuleBase" id="RU003968"/>
    </source>
</evidence>
<keyword evidence="2" id="KW-0285">Flavoprotein</keyword>
<evidence type="ECO:0000313" key="5">
    <source>
        <dbReference type="EMBL" id="KAL2075250.1"/>
    </source>
</evidence>
<dbReference type="InterPro" id="IPR012132">
    <property type="entry name" value="GMC_OxRdtase"/>
</dbReference>
<dbReference type="InterPro" id="IPR007867">
    <property type="entry name" value="GMC_OxRtase_C"/>
</dbReference>
<keyword evidence="2" id="KW-0274">FAD</keyword>
<dbReference type="Gene3D" id="3.50.50.60">
    <property type="entry name" value="FAD/NAD(P)-binding domain"/>
    <property type="match status" value="1"/>
</dbReference>
<dbReference type="EMBL" id="JAZHXI010000001">
    <property type="protein sequence ID" value="KAL2075250.1"/>
    <property type="molecule type" value="Genomic_DNA"/>
</dbReference>
<dbReference type="Proteomes" id="UP001595075">
    <property type="component" value="Unassembled WGS sequence"/>
</dbReference>
<dbReference type="PANTHER" id="PTHR11552:SF210">
    <property type="entry name" value="GLUCOSE-METHANOL-CHOLINE OXIDOREDUCTASE N-TERMINAL DOMAIN-CONTAINING PROTEIN-RELATED"/>
    <property type="match status" value="1"/>
</dbReference>
<dbReference type="SUPFAM" id="SSF51905">
    <property type="entry name" value="FAD/NAD(P)-binding domain"/>
    <property type="match status" value="1"/>
</dbReference>
<dbReference type="SUPFAM" id="SSF54373">
    <property type="entry name" value="FAD-linked reductases, C-terminal domain"/>
    <property type="match status" value="1"/>
</dbReference>
<protein>
    <recommendedName>
        <fullName evidence="4">Glucose-methanol-choline oxidoreductase N-terminal domain-containing protein</fullName>
    </recommendedName>
</protein>
<keyword evidence="6" id="KW-1185">Reference proteome</keyword>
<dbReference type="InterPro" id="IPR000172">
    <property type="entry name" value="GMC_OxRdtase_N"/>
</dbReference>